<dbReference type="SUPFAM" id="SSF103511">
    <property type="entry name" value="Chlorophyll a-b binding protein"/>
    <property type="match status" value="1"/>
</dbReference>
<dbReference type="KEGG" id="ehx:EMIHUDRAFT_419203"/>
<reference evidence="6" key="2">
    <citation type="submission" date="2024-10" db="UniProtKB">
        <authorList>
            <consortium name="EnsemblProtists"/>
        </authorList>
    </citation>
    <scope>IDENTIFICATION</scope>
</reference>
<dbReference type="STRING" id="2903.R1EIV2"/>
<dbReference type="InterPro" id="IPR001344">
    <property type="entry name" value="Chloro_AB-bd_pln"/>
</dbReference>
<protein>
    <recommendedName>
        <fullName evidence="8">Light harvesting protein</fullName>
    </recommendedName>
</protein>
<feature type="binding site" evidence="5">
    <location>
        <position position="195"/>
    </location>
    <ligand>
        <name>chlorophyll a</name>
        <dbReference type="ChEBI" id="CHEBI:58416"/>
        <label>1</label>
    </ligand>
</feature>
<dbReference type="PANTHER" id="PTHR21649">
    <property type="entry name" value="CHLOROPHYLL A/B BINDING PROTEIN"/>
    <property type="match status" value="1"/>
</dbReference>
<dbReference type="RefSeq" id="XP_005756203.1">
    <property type="nucleotide sequence ID" value="XM_005756146.1"/>
</dbReference>
<dbReference type="RefSeq" id="XP_005773236.1">
    <property type="nucleotide sequence ID" value="XM_005773179.1"/>
</dbReference>
<evidence type="ECO:0000256" key="1">
    <source>
        <dbReference type="ARBA" id="ARBA00004229"/>
    </source>
</evidence>
<dbReference type="Proteomes" id="UP000013827">
    <property type="component" value="Unassembled WGS sequence"/>
</dbReference>
<feature type="binding site" evidence="5">
    <location>
        <position position="183"/>
    </location>
    <ligand>
        <name>chlorophyll a</name>
        <dbReference type="ChEBI" id="CHEBI:58416"/>
        <label>1</label>
    </ligand>
</feature>
<dbReference type="RefSeq" id="XP_005756200.1">
    <property type="nucleotide sequence ID" value="XM_005756143.1"/>
</dbReference>
<feature type="binding site" evidence="5">
    <location>
        <position position="178"/>
    </location>
    <ligand>
        <name>chlorophyll a</name>
        <dbReference type="ChEBI" id="CHEBI:58416"/>
        <label>1</label>
    </ligand>
</feature>
<feature type="binding site" evidence="5">
    <location>
        <position position="70"/>
    </location>
    <ligand>
        <name>chlorophyll a</name>
        <dbReference type="ChEBI" id="CHEBI:58416"/>
        <label>1</label>
    </ligand>
</feature>
<dbReference type="InterPro" id="IPR022796">
    <property type="entry name" value="Chloroa_b-bind"/>
</dbReference>
<feature type="binding site" evidence="5">
    <location>
        <position position="73"/>
    </location>
    <ligand>
        <name>chlorophyll a</name>
        <dbReference type="ChEBI" id="CHEBI:58416"/>
        <label>1</label>
    </ligand>
</feature>
<dbReference type="GeneID" id="17249836"/>
<evidence type="ECO:0000256" key="5">
    <source>
        <dbReference type="PIRSR" id="PIRSR601344-1"/>
    </source>
</evidence>
<feature type="binding site" description="axial binding residue" evidence="5">
    <location>
        <position position="75"/>
    </location>
    <ligand>
        <name>chlorophyll b</name>
        <dbReference type="ChEBI" id="CHEBI:61721"/>
        <label>1</label>
    </ligand>
    <ligandPart>
        <name>Mg</name>
        <dbReference type="ChEBI" id="CHEBI:25107"/>
    </ligandPart>
</feature>
<evidence type="ECO:0000256" key="3">
    <source>
        <dbReference type="ARBA" id="ARBA00022531"/>
    </source>
</evidence>
<keyword evidence="5" id="KW-0148">Chlorophyll</keyword>
<name>A0A0D3HXN6_EMIH1</name>
<dbReference type="EnsemblProtists" id="EOD03774">
    <property type="protein sequence ID" value="EOD03774"/>
    <property type="gene ID" value="EMIHUDRAFT_428685"/>
</dbReference>
<organism evidence="6 7">
    <name type="scientific">Emiliania huxleyi (strain CCMP1516)</name>
    <dbReference type="NCBI Taxonomy" id="280463"/>
    <lineage>
        <taxon>Eukaryota</taxon>
        <taxon>Haptista</taxon>
        <taxon>Haptophyta</taxon>
        <taxon>Prymnesiophyceae</taxon>
        <taxon>Isochrysidales</taxon>
        <taxon>Noelaerhabdaceae</taxon>
        <taxon>Emiliania</taxon>
    </lineage>
</organism>
<dbReference type="RefSeq" id="XP_005773238.1">
    <property type="nucleotide sequence ID" value="XM_005773181.1"/>
</dbReference>
<dbReference type="OMA" id="FTIRENY"/>
<keyword evidence="7" id="KW-1185">Reference proteome</keyword>
<keyword evidence="4" id="KW-0934">Plastid</keyword>
<dbReference type="GeneID" id="17266339"/>
<dbReference type="KEGG" id="ehx:EMIHUDRAFT_419207"/>
<dbReference type="GO" id="GO:0009507">
    <property type="term" value="C:chloroplast"/>
    <property type="evidence" value="ECO:0007669"/>
    <property type="project" value="UniProtKB-SubCell"/>
</dbReference>
<proteinExistence type="predicted"/>
<dbReference type="KEGG" id="ehx:EMIHUDRAFT_428685"/>
<dbReference type="AlphaFoldDB" id="A0A0D3HXN6"/>
<dbReference type="EnsemblProtists" id="EOD20809">
    <property type="protein sequence ID" value="EOD20809"/>
    <property type="gene ID" value="EMIHUDRAFT_419207"/>
</dbReference>
<keyword evidence="2" id="KW-0150">Chloroplast</keyword>
<comment type="subcellular location">
    <subcellularLocation>
        <location evidence="1">Plastid</location>
        <location evidence="1">Chloroplast</location>
    </subcellularLocation>
</comment>
<dbReference type="Pfam" id="PF00504">
    <property type="entry name" value="Chloroa_b-bind"/>
    <property type="match status" value="1"/>
</dbReference>
<dbReference type="EnsemblProtists" id="EOD03771">
    <property type="protein sequence ID" value="EOD03771"/>
    <property type="gene ID" value="EMIHUDRAFT_417267"/>
</dbReference>
<reference evidence="7" key="1">
    <citation type="journal article" date="2013" name="Nature">
        <title>Pan genome of the phytoplankton Emiliania underpins its global distribution.</title>
        <authorList>
            <person name="Read B.A."/>
            <person name="Kegel J."/>
            <person name="Klute M.J."/>
            <person name="Kuo A."/>
            <person name="Lefebvre S.C."/>
            <person name="Maumus F."/>
            <person name="Mayer C."/>
            <person name="Miller J."/>
            <person name="Monier A."/>
            <person name="Salamov A."/>
            <person name="Young J."/>
            <person name="Aguilar M."/>
            <person name="Claverie J.M."/>
            <person name="Frickenhaus S."/>
            <person name="Gonzalez K."/>
            <person name="Herman E.K."/>
            <person name="Lin Y.C."/>
            <person name="Napier J."/>
            <person name="Ogata H."/>
            <person name="Sarno A.F."/>
            <person name="Shmutz J."/>
            <person name="Schroeder D."/>
            <person name="de Vargas C."/>
            <person name="Verret F."/>
            <person name="von Dassow P."/>
            <person name="Valentin K."/>
            <person name="Van de Peer Y."/>
            <person name="Wheeler G."/>
            <person name="Dacks J.B."/>
            <person name="Delwiche C.F."/>
            <person name="Dyhrman S.T."/>
            <person name="Glockner G."/>
            <person name="John U."/>
            <person name="Richards T."/>
            <person name="Worden A.Z."/>
            <person name="Zhang X."/>
            <person name="Grigoriev I.V."/>
            <person name="Allen A.E."/>
            <person name="Bidle K."/>
            <person name="Borodovsky M."/>
            <person name="Bowler C."/>
            <person name="Brownlee C."/>
            <person name="Cock J.M."/>
            <person name="Elias M."/>
            <person name="Gladyshev V.N."/>
            <person name="Groth M."/>
            <person name="Guda C."/>
            <person name="Hadaegh A."/>
            <person name="Iglesias-Rodriguez M.D."/>
            <person name="Jenkins J."/>
            <person name="Jones B.M."/>
            <person name="Lawson T."/>
            <person name="Leese F."/>
            <person name="Lindquist E."/>
            <person name="Lobanov A."/>
            <person name="Lomsadze A."/>
            <person name="Malik S.B."/>
            <person name="Marsh M.E."/>
            <person name="Mackinder L."/>
            <person name="Mock T."/>
            <person name="Mueller-Roeber B."/>
            <person name="Pagarete A."/>
            <person name="Parker M."/>
            <person name="Probert I."/>
            <person name="Quesneville H."/>
            <person name="Raines C."/>
            <person name="Rensing S.A."/>
            <person name="Riano-Pachon D.M."/>
            <person name="Richier S."/>
            <person name="Rokitta S."/>
            <person name="Shiraiwa Y."/>
            <person name="Soanes D.M."/>
            <person name="van der Giezen M."/>
            <person name="Wahlund T.M."/>
            <person name="Williams B."/>
            <person name="Wilson W."/>
            <person name="Wolfe G."/>
            <person name="Wurch L.L."/>
        </authorList>
    </citation>
    <scope>NUCLEOTIDE SEQUENCE</scope>
</reference>
<evidence type="ECO:0008006" key="8">
    <source>
        <dbReference type="Google" id="ProtNLM"/>
    </source>
</evidence>
<dbReference type="HOGENOM" id="CLU_057943_3_1_1"/>
<evidence type="ECO:0000313" key="7">
    <source>
        <dbReference type="Proteomes" id="UP000013827"/>
    </source>
</evidence>
<dbReference type="Gene3D" id="1.10.3460.10">
    <property type="entry name" value="Chlorophyll a/b binding protein domain"/>
    <property type="match status" value="1"/>
</dbReference>
<dbReference type="GeneID" id="17249917"/>
<evidence type="ECO:0000256" key="4">
    <source>
        <dbReference type="ARBA" id="ARBA00022640"/>
    </source>
</evidence>
<evidence type="ECO:0000313" key="6">
    <source>
        <dbReference type="EnsemblProtists" id="EOD03771"/>
    </source>
</evidence>
<dbReference type="GO" id="GO:0016168">
    <property type="term" value="F:chlorophyll binding"/>
    <property type="evidence" value="ECO:0007669"/>
    <property type="project" value="UniProtKB-KW"/>
</dbReference>
<accession>A0A0D3HXN6</accession>
<keyword evidence="5" id="KW-0157">Chromophore</keyword>
<dbReference type="GeneID" id="17266337"/>
<dbReference type="GO" id="GO:0009765">
    <property type="term" value="P:photosynthesis, light harvesting"/>
    <property type="evidence" value="ECO:0007669"/>
    <property type="project" value="InterPro"/>
</dbReference>
<keyword evidence="3" id="KW-0602">Photosynthesis</keyword>
<dbReference type="KEGG" id="ehx:EMIHUDRAFT_417267"/>
<dbReference type="eggNOG" id="ENOG502S15M">
    <property type="taxonomic scope" value="Eukaryota"/>
</dbReference>
<evidence type="ECO:0000256" key="2">
    <source>
        <dbReference type="ARBA" id="ARBA00022528"/>
    </source>
</evidence>
<dbReference type="GO" id="GO:0016020">
    <property type="term" value="C:membrane"/>
    <property type="evidence" value="ECO:0007669"/>
    <property type="project" value="InterPro"/>
</dbReference>
<dbReference type="EnsemblProtists" id="EOD20807">
    <property type="protein sequence ID" value="EOD20807"/>
    <property type="gene ID" value="EMIHUDRAFT_419203"/>
</dbReference>
<feature type="binding site" evidence="5">
    <location>
        <position position="177"/>
    </location>
    <ligand>
        <name>chlorophyll a</name>
        <dbReference type="ChEBI" id="CHEBI:58416"/>
        <label>1</label>
    </ligand>
</feature>
<dbReference type="PaxDb" id="2903-EOD03771"/>
<sequence length="235" mass="24863">MSLALASSSLALNVAPRSGPVKAVAAEPVASKADFAYGLPGNIAPAGNFDPANLLEGTSKSEVYRWREAELTHGRVGMLAAAGFLVQEGFHPLFSADGGPAIEQIPALPPAIWFLMTLGIGICETLRIQKGWENPYSGDGQENIQKLKADYYPGDLGFDPLGLKPTDPAELREMQEKELSHGRLGMLAAAGFMAQEAVSGKTWSQQDVNFEGLLLGGYFSQEAAEVARDAAASAL</sequence>